<comment type="caution">
    <text evidence="2">The sequence shown here is derived from an EMBL/GenBank/DDBJ whole genome shotgun (WGS) entry which is preliminary data.</text>
</comment>
<keyword evidence="1" id="KW-1133">Transmembrane helix</keyword>
<dbReference type="AlphaFoldDB" id="A0A327Z868"/>
<evidence type="ECO:0000313" key="2">
    <source>
        <dbReference type="EMBL" id="RAK33216.1"/>
    </source>
</evidence>
<keyword evidence="1" id="KW-0472">Membrane</keyword>
<name>A0A327Z868_9ACTN</name>
<keyword evidence="3" id="KW-1185">Reference proteome</keyword>
<gene>
    <name evidence="2" type="ORF">B0I29_112248</name>
</gene>
<protein>
    <submittedName>
        <fullName evidence="2">Uncharacterized protein</fullName>
    </submittedName>
</protein>
<dbReference type="RefSeq" id="WP_111651557.1">
    <property type="nucleotide sequence ID" value="NZ_JACHWI010000002.1"/>
</dbReference>
<sequence>MSYLSVALTAGGLLVVAYRMGRVHAAWHEVHAAKHGVRQNRRVAWAHTARLAAGIAVTLTGLLVAGFELALLR</sequence>
<feature type="transmembrane region" description="Helical" evidence="1">
    <location>
        <begin position="49"/>
        <end position="72"/>
    </location>
</feature>
<keyword evidence="1" id="KW-0812">Transmembrane</keyword>
<dbReference type="OrthoDB" id="3298882at2"/>
<proteinExistence type="predicted"/>
<evidence type="ECO:0000256" key="1">
    <source>
        <dbReference type="SAM" id="Phobius"/>
    </source>
</evidence>
<reference evidence="2 3" key="1">
    <citation type="submission" date="2018-06" db="EMBL/GenBank/DDBJ databases">
        <title>Genomic Encyclopedia of Type Strains, Phase III (KMG-III): the genomes of soil and plant-associated and newly described type strains.</title>
        <authorList>
            <person name="Whitman W."/>
        </authorList>
    </citation>
    <scope>NUCLEOTIDE SEQUENCE [LARGE SCALE GENOMIC DNA]</scope>
    <source>
        <strain evidence="2 3">CGMCC 4.7090</strain>
    </source>
</reference>
<evidence type="ECO:0000313" key="3">
    <source>
        <dbReference type="Proteomes" id="UP000249341"/>
    </source>
</evidence>
<dbReference type="Proteomes" id="UP000249341">
    <property type="component" value="Unassembled WGS sequence"/>
</dbReference>
<accession>A0A327Z868</accession>
<dbReference type="EMBL" id="QLMJ01000012">
    <property type="protein sequence ID" value="RAK33216.1"/>
    <property type="molecule type" value="Genomic_DNA"/>
</dbReference>
<organism evidence="2 3">
    <name type="scientific">Actinoplanes lutulentus</name>
    <dbReference type="NCBI Taxonomy" id="1287878"/>
    <lineage>
        <taxon>Bacteria</taxon>
        <taxon>Bacillati</taxon>
        <taxon>Actinomycetota</taxon>
        <taxon>Actinomycetes</taxon>
        <taxon>Micromonosporales</taxon>
        <taxon>Micromonosporaceae</taxon>
        <taxon>Actinoplanes</taxon>
    </lineage>
</organism>